<dbReference type="GO" id="GO:0016020">
    <property type="term" value="C:membrane"/>
    <property type="evidence" value="ECO:0007669"/>
    <property type="project" value="UniProtKB-SubCell"/>
</dbReference>
<evidence type="ECO:0000256" key="2">
    <source>
        <dbReference type="ARBA" id="ARBA00022448"/>
    </source>
</evidence>
<dbReference type="Proteomes" id="UP001065549">
    <property type="component" value="Unassembled WGS sequence"/>
</dbReference>
<keyword evidence="10" id="KW-1185">Reference proteome</keyword>
<dbReference type="EMBL" id="JAOSHN010000001">
    <property type="protein sequence ID" value="MCU7377412.1"/>
    <property type="molecule type" value="Genomic_DNA"/>
</dbReference>
<evidence type="ECO:0000313" key="10">
    <source>
        <dbReference type="Proteomes" id="UP001065549"/>
    </source>
</evidence>
<reference evidence="9" key="1">
    <citation type="submission" date="2022-09" db="EMBL/GenBank/DDBJ databases">
        <title>Culturomic study of gut microbiota in children with autism spectrum disorder.</title>
        <authorList>
            <person name="Efimov B.A."/>
            <person name="Chaplin A.V."/>
            <person name="Sokolova S.R."/>
            <person name="Pikina A.P."/>
            <person name="Korzhanova M."/>
            <person name="Belova V."/>
            <person name="Korostin D."/>
        </authorList>
    </citation>
    <scope>NUCLEOTIDE SEQUENCE</scope>
    <source>
        <strain evidence="9">ASD5510</strain>
    </source>
</reference>
<gene>
    <name evidence="9" type="ORF">OBO34_03470</name>
</gene>
<dbReference type="Gene3D" id="1.20.1740.10">
    <property type="entry name" value="Amino acid/polyamine transporter I"/>
    <property type="match status" value="1"/>
</dbReference>
<dbReference type="InterPro" id="IPR004841">
    <property type="entry name" value="AA-permease/SLC12A_dom"/>
</dbReference>
<dbReference type="RefSeq" id="WP_253020769.1">
    <property type="nucleotide sequence ID" value="NZ_JAJAGH010000010.1"/>
</dbReference>
<feature type="transmembrane region" description="Helical" evidence="7">
    <location>
        <begin position="121"/>
        <end position="143"/>
    </location>
</feature>
<dbReference type="GO" id="GO:0055085">
    <property type="term" value="P:transmembrane transport"/>
    <property type="evidence" value="ECO:0007669"/>
    <property type="project" value="InterPro"/>
</dbReference>
<evidence type="ECO:0000256" key="5">
    <source>
        <dbReference type="ARBA" id="ARBA00022989"/>
    </source>
</evidence>
<feature type="transmembrane region" description="Helical" evidence="7">
    <location>
        <begin position="199"/>
        <end position="225"/>
    </location>
</feature>
<dbReference type="InterPro" id="IPR004840">
    <property type="entry name" value="Amino_acid_permease_CS"/>
</dbReference>
<dbReference type="Pfam" id="PF00324">
    <property type="entry name" value="AA_permease"/>
    <property type="match status" value="1"/>
</dbReference>
<feature type="domain" description="Amino acid permease/ SLC12A" evidence="8">
    <location>
        <begin position="19"/>
        <end position="460"/>
    </location>
</feature>
<feature type="transmembrane region" description="Helical" evidence="7">
    <location>
        <begin position="47"/>
        <end position="66"/>
    </location>
</feature>
<dbReference type="PROSITE" id="PS00218">
    <property type="entry name" value="AMINO_ACID_PERMEASE_1"/>
    <property type="match status" value="1"/>
</dbReference>
<protein>
    <submittedName>
        <fullName evidence="9">Amino acid permease</fullName>
    </submittedName>
</protein>
<organism evidence="9 10">
    <name type="scientific">Hominibacterium faecale</name>
    <dbReference type="NCBI Taxonomy" id="2839743"/>
    <lineage>
        <taxon>Bacteria</taxon>
        <taxon>Bacillati</taxon>
        <taxon>Bacillota</taxon>
        <taxon>Clostridia</taxon>
        <taxon>Peptostreptococcales</taxon>
        <taxon>Anaerovoracaceae</taxon>
        <taxon>Hominibacterium</taxon>
    </lineage>
</organism>
<comment type="caution">
    <text evidence="9">The sequence shown here is derived from an EMBL/GenBank/DDBJ whole genome shotgun (WGS) entry which is preliminary data.</text>
</comment>
<dbReference type="AlphaFoldDB" id="A0A9J6QPP2"/>
<keyword evidence="4" id="KW-0029">Amino-acid transport</keyword>
<evidence type="ECO:0000259" key="8">
    <source>
        <dbReference type="Pfam" id="PF00324"/>
    </source>
</evidence>
<keyword evidence="2" id="KW-0813">Transport</keyword>
<sequence length="481" mass="51902">MEDKTLQDGTLQKGLKKLHVQMVALGGVIGSAYFYGVGGFIQMTGPAAFLAFALGGILVFCTLYCLGELLVAMPTTGSFISYSREFISDGCAAGVGWTYWIAIIVYIPSECIVIGTILNMYVPQISVFAGAVLGCLVITIINLRQVSNLGKIESILAITKVAAIVVFVVLAVLIAFGVIGTHEAPGMSNMTGRGGLFPLGVMAIFANLSIIVMNFAGIEIVALTAGETENPAKVMPSAVRAGAIRVVLLFIIPTFLVTVILPWTTCSYDTSAFADALSYNGFGALSHLFNLIIIVAALSCANCNLYAAIRDMFSMSKEGMSPGVMGRTTKKGVPITAAVFSLVVVWIILFIYSFDSSGSFYAFLLSVSGIATIFCWTAICISQLIFRKRLKQHGLTKKNLKFHTPLYPLPNIIGLVILALAFGITAYYPDTRIAVIVGIPWFLIPYVIFTVMSKSGKYKVKKEIDFDEVLEEIKSEDYLKD</sequence>
<accession>A0A9J6QPP2</accession>
<dbReference type="PANTHER" id="PTHR43495:SF5">
    <property type="entry name" value="GAMMA-AMINOBUTYRIC ACID PERMEASE"/>
    <property type="match status" value="1"/>
</dbReference>
<feature type="transmembrane region" description="Helical" evidence="7">
    <location>
        <begin position="360"/>
        <end position="386"/>
    </location>
</feature>
<evidence type="ECO:0000256" key="4">
    <source>
        <dbReference type="ARBA" id="ARBA00022970"/>
    </source>
</evidence>
<comment type="subcellular location">
    <subcellularLocation>
        <location evidence="1">Membrane</location>
        <topology evidence="1">Multi-pass membrane protein</topology>
    </subcellularLocation>
</comment>
<feature type="transmembrane region" description="Helical" evidence="7">
    <location>
        <begin position="246"/>
        <end position="264"/>
    </location>
</feature>
<keyword evidence="5 7" id="KW-1133">Transmembrane helix</keyword>
<feature type="transmembrane region" description="Helical" evidence="7">
    <location>
        <begin position="86"/>
        <end position="109"/>
    </location>
</feature>
<dbReference type="GO" id="GO:0006865">
    <property type="term" value="P:amino acid transport"/>
    <property type="evidence" value="ECO:0007669"/>
    <property type="project" value="UniProtKB-KW"/>
</dbReference>
<proteinExistence type="predicted"/>
<keyword evidence="6 7" id="KW-0472">Membrane</keyword>
<evidence type="ECO:0000256" key="6">
    <source>
        <dbReference type="ARBA" id="ARBA00023136"/>
    </source>
</evidence>
<evidence type="ECO:0000256" key="3">
    <source>
        <dbReference type="ARBA" id="ARBA00022692"/>
    </source>
</evidence>
<dbReference type="FunFam" id="1.20.1740.10:FF:000001">
    <property type="entry name" value="Amino acid permease"/>
    <property type="match status" value="1"/>
</dbReference>
<evidence type="ECO:0000256" key="7">
    <source>
        <dbReference type="SAM" id="Phobius"/>
    </source>
</evidence>
<evidence type="ECO:0000313" key="9">
    <source>
        <dbReference type="EMBL" id="MCU7377412.1"/>
    </source>
</evidence>
<feature type="transmembrane region" description="Helical" evidence="7">
    <location>
        <begin position="406"/>
        <end position="427"/>
    </location>
</feature>
<keyword evidence="3 7" id="KW-0812">Transmembrane</keyword>
<feature type="transmembrane region" description="Helical" evidence="7">
    <location>
        <begin position="433"/>
        <end position="452"/>
    </location>
</feature>
<feature type="transmembrane region" description="Helical" evidence="7">
    <location>
        <begin position="284"/>
        <end position="307"/>
    </location>
</feature>
<name>A0A9J6QPP2_9FIRM</name>
<dbReference type="PIRSF" id="PIRSF006060">
    <property type="entry name" value="AA_transporter"/>
    <property type="match status" value="1"/>
</dbReference>
<feature type="transmembrane region" description="Helical" evidence="7">
    <location>
        <begin position="155"/>
        <end position="179"/>
    </location>
</feature>
<evidence type="ECO:0000256" key="1">
    <source>
        <dbReference type="ARBA" id="ARBA00004141"/>
    </source>
</evidence>
<feature type="transmembrane region" description="Helical" evidence="7">
    <location>
        <begin position="335"/>
        <end position="354"/>
    </location>
</feature>
<dbReference type="PANTHER" id="PTHR43495">
    <property type="entry name" value="GABA PERMEASE"/>
    <property type="match status" value="1"/>
</dbReference>
<feature type="transmembrane region" description="Helical" evidence="7">
    <location>
        <begin position="20"/>
        <end position="41"/>
    </location>
</feature>